<evidence type="ECO:0000256" key="2">
    <source>
        <dbReference type="ARBA" id="ARBA00004286"/>
    </source>
</evidence>
<feature type="region of interest" description="Disordered" evidence="12">
    <location>
        <begin position="339"/>
        <end position="368"/>
    </location>
</feature>
<feature type="compositionally biased region" description="Basic residues" evidence="12">
    <location>
        <begin position="591"/>
        <end position="600"/>
    </location>
</feature>
<keyword evidence="4" id="KW-0489">Methyltransferase</keyword>
<dbReference type="EMBL" id="CAQQ02128285">
    <property type="status" value="NOT_ANNOTATED_CDS"/>
    <property type="molecule type" value="Genomic_DNA"/>
</dbReference>
<feature type="compositionally biased region" description="Low complexity" evidence="12">
    <location>
        <begin position="448"/>
        <end position="464"/>
    </location>
</feature>
<dbReference type="EMBL" id="CAQQ02128284">
    <property type="status" value="NOT_ANNOTATED_CDS"/>
    <property type="molecule type" value="Genomic_DNA"/>
</dbReference>
<keyword evidence="9" id="KW-0862">Zinc</keyword>
<dbReference type="PROSITE" id="PS50868">
    <property type="entry name" value="POST_SET"/>
    <property type="match status" value="1"/>
</dbReference>
<keyword evidence="3" id="KW-0158">Chromosome</keyword>
<dbReference type="PANTHER" id="PTHR46147">
    <property type="entry name" value="HISTONE-LYSINE N-METHYLTRANSFERASE ASH1"/>
    <property type="match status" value="1"/>
</dbReference>
<dbReference type="InterPro" id="IPR036427">
    <property type="entry name" value="Bromodomain-like_sf"/>
</dbReference>
<evidence type="ECO:0000256" key="1">
    <source>
        <dbReference type="ARBA" id="ARBA00004123"/>
    </source>
</evidence>
<dbReference type="InterPro" id="IPR003616">
    <property type="entry name" value="Post-SET_dom"/>
</dbReference>
<evidence type="ECO:0000259" key="15">
    <source>
        <dbReference type="PROSITE" id="PS51215"/>
    </source>
</evidence>
<dbReference type="PROSITE" id="PS01359">
    <property type="entry name" value="ZF_PHD_1"/>
    <property type="match status" value="1"/>
</dbReference>
<dbReference type="Proteomes" id="UP000015102">
    <property type="component" value="Unassembled WGS sequence"/>
</dbReference>
<evidence type="ECO:0000256" key="10">
    <source>
        <dbReference type="ARBA" id="ARBA00023117"/>
    </source>
</evidence>
<keyword evidence="8" id="KW-0863">Zinc-finger</keyword>
<feature type="region of interest" description="Disordered" evidence="12">
    <location>
        <begin position="744"/>
        <end position="774"/>
    </location>
</feature>
<evidence type="ECO:0000256" key="9">
    <source>
        <dbReference type="ARBA" id="ARBA00022833"/>
    </source>
</evidence>
<evidence type="ECO:0000256" key="11">
    <source>
        <dbReference type="ARBA" id="ARBA00023242"/>
    </source>
</evidence>
<evidence type="ECO:0000259" key="13">
    <source>
        <dbReference type="PROSITE" id="PS50280"/>
    </source>
</evidence>
<feature type="region of interest" description="Disordered" evidence="12">
    <location>
        <begin position="393"/>
        <end position="423"/>
    </location>
</feature>
<feature type="compositionally biased region" description="Basic residues" evidence="12">
    <location>
        <begin position="399"/>
        <end position="409"/>
    </location>
</feature>
<feature type="compositionally biased region" description="Polar residues" evidence="12">
    <location>
        <begin position="621"/>
        <end position="634"/>
    </location>
</feature>
<dbReference type="SUPFAM" id="SSF82199">
    <property type="entry name" value="SET domain"/>
    <property type="match status" value="1"/>
</dbReference>
<dbReference type="HOGENOM" id="CLU_253279_0_0_1"/>
<evidence type="ECO:0000256" key="12">
    <source>
        <dbReference type="SAM" id="MobiDB-lite"/>
    </source>
</evidence>
<keyword evidence="10" id="KW-0103">Bromodomain</keyword>
<organism evidence="16 17">
    <name type="scientific">Megaselia scalaris</name>
    <name type="common">Humpbacked fly</name>
    <name type="synonym">Phora scalaris</name>
    <dbReference type="NCBI Taxonomy" id="36166"/>
    <lineage>
        <taxon>Eukaryota</taxon>
        <taxon>Metazoa</taxon>
        <taxon>Ecdysozoa</taxon>
        <taxon>Arthropoda</taxon>
        <taxon>Hexapoda</taxon>
        <taxon>Insecta</taxon>
        <taxon>Pterygota</taxon>
        <taxon>Neoptera</taxon>
        <taxon>Endopterygota</taxon>
        <taxon>Diptera</taxon>
        <taxon>Brachycera</taxon>
        <taxon>Muscomorpha</taxon>
        <taxon>Platypezoidea</taxon>
        <taxon>Phoridae</taxon>
        <taxon>Megaseliini</taxon>
        <taxon>Megaselia</taxon>
    </lineage>
</organism>
<keyword evidence="5" id="KW-0808">Transferase</keyword>
<feature type="compositionally biased region" description="Basic residues" evidence="12">
    <location>
        <begin position="134"/>
        <end position="146"/>
    </location>
</feature>
<dbReference type="Gene3D" id="3.30.40.10">
    <property type="entry name" value="Zinc/RING finger domain, C3HC4 (zinc finger)"/>
    <property type="match status" value="1"/>
</dbReference>
<dbReference type="GO" id="GO:0042800">
    <property type="term" value="F:histone H3K4 methyltransferase activity"/>
    <property type="evidence" value="ECO:0007669"/>
    <property type="project" value="TreeGrafter"/>
</dbReference>
<feature type="region of interest" description="Disordered" evidence="12">
    <location>
        <begin position="236"/>
        <end position="255"/>
    </location>
</feature>
<dbReference type="GO" id="GO:0006355">
    <property type="term" value="P:regulation of DNA-templated transcription"/>
    <property type="evidence" value="ECO:0007669"/>
    <property type="project" value="TreeGrafter"/>
</dbReference>
<feature type="domain" description="SET" evidence="13">
    <location>
        <begin position="943"/>
        <end position="1059"/>
    </location>
</feature>
<evidence type="ECO:0000313" key="17">
    <source>
        <dbReference type="Proteomes" id="UP000015102"/>
    </source>
</evidence>
<protein>
    <recommendedName>
        <fullName evidence="18">Histone-lysine N-methyltransferase</fullName>
    </recommendedName>
</protein>
<dbReference type="InterPro" id="IPR019786">
    <property type="entry name" value="Zinc_finger_PHD-type_CS"/>
</dbReference>
<dbReference type="InterPro" id="IPR011011">
    <property type="entry name" value="Znf_FYVE_PHD"/>
</dbReference>
<evidence type="ECO:0000259" key="14">
    <source>
        <dbReference type="PROSITE" id="PS50868"/>
    </source>
</evidence>
<feature type="region of interest" description="Disordered" evidence="12">
    <location>
        <begin position="443"/>
        <end position="485"/>
    </location>
</feature>
<dbReference type="STRING" id="36166.T1GD67"/>
<evidence type="ECO:0000256" key="4">
    <source>
        <dbReference type="ARBA" id="ARBA00022603"/>
    </source>
</evidence>
<dbReference type="PANTHER" id="PTHR46147:SF3">
    <property type="entry name" value="HISTONE-LYSINE N-METHYLTRANSFERASE ASH1"/>
    <property type="match status" value="1"/>
</dbReference>
<feature type="compositionally biased region" description="Polar residues" evidence="12">
    <location>
        <begin position="524"/>
        <end position="533"/>
    </location>
</feature>
<comment type="subcellular location">
    <subcellularLocation>
        <location evidence="2">Chromosome</location>
    </subcellularLocation>
    <subcellularLocation>
        <location evidence="1">Nucleus</location>
    </subcellularLocation>
</comment>
<reference evidence="17" key="1">
    <citation type="submission" date="2013-02" db="EMBL/GenBank/DDBJ databases">
        <authorList>
            <person name="Hughes D."/>
        </authorList>
    </citation>
    <scope>NUCLEOTIDE SEQUENCE</scope>
    <source>
        <strain>Durham</strain>
        <strain evidence="17">NC isolate 2 -- Noor lab</strain>
    </source>
</reference>
<proteinExistence type="predicted"/>
<feature type="compositionally biased region" description="Basic and acidic residues" evidence="12">
    <location>
        <begin position="348"/>
        <end position="357"/>
    </location>
</feature>
<evidence type="ECO:0000256" key="7">
    <source>
        <dbReference type="ARBA" id="ARBA00022723"/>
    </source>
</evidence>
<dbReference type="SMART" id="SM00317">
    <property type="entry name" value="SET"/>
    <property type="match status" value="1"/>
</dbReference>
<dbReference type="Pfam" id="PF00856">
    <property type="entry name" value="SET"/>
    <property type="match status" value="1"/>
</dbReference>
<dbReference type="SUPFAM" id="SSF57903">
    <property type="entry name" value="FYVE/PHD zinc finger"/>
    <property type="match status" value="1"/>
</dbReference>
<feature type="region of interest" description="Disordered" evidence="12">
    <location>
        <begin position="590"/>
        <end position="653"/>
    </location>
</feature>
<feature type="domain" description="AWS" evidence="15">
    <location>
        <begin position="894"/>
        <end position="940"/>
    </location>
</feature>
<dbReference type="Gene3D" id="2.170.270.10">
    <property type="entry name" value="SET domain"/>
    <property type="match status" value="1"/>
</dbReference>
<evidence type="ECO:0000313" key="16">
    <source>
        <dbReference type="EnsemblMetazoa" id="MESCA001248-PA"/>
    </source>
</evidence>
<dbReference type="Pfam" id="PF20826">
    <property type="entry name" value="PHD_5"/>
    <property type="match status" value="1"/>
</dbReference>
<dbReference type="EMBL" id="CAQQ02128288">
    <property type="status" value="NOT_ANNOTATED_CDS"/>
    <property type="molecule type" value="Genomic_DNA"/>
</dbReference>
<reference evidence="16" key="2">
    <citation type="submission" date="2015-06" db="UniProtKB">
        <authorList>
            <consortium name="EnsemblMetazoa"/>
        </authorList>
    </citation>
    <scope>IDENTIFICATION</scope>
</reference>
<dbReference type="GO" id="GO:0032259">
    <property type="term" value="P:methylation"/>
    <property type="evidence" value="ECO:0007669"/>
    <property type="project" value="UniProtKB-KW"/>
</dbReference>
<dbReference type="EnsemblMetazoa" id="MESCA001248-RA">
    <property type="protein sequence ID" value="MESCA001248-PA"/>
    <property type="gene ID" value="MESCA001248"/>
</dbReference>
<dbReference type="CDD" id="cd19174">
    <property type="entry name" value="SET_ASH1L"/>
    <property type="match status" value="1"/>
</dbReference>
<evidence type="ECO:0000256" key="8">
    <source>
        <dbReference type="ARBA" id="ARBA00022771"/>
    </source>
</evidence>
<dbReference type="InterPro" id="IPR001214">
    <property type="entry name" value="SET_dom"/>
</dbReference>
<evidence type="ECO:0008006" key="18">
    <source>
        <dbReference type="Google" id="ProtNLM"/>
    </source>
</evidence>
<feature type="domain" description="Post-SET" evidence="14">
    <location>
        <begin position="1067"/>
        <end position="1083"/>
    </location>
</feature>
<feature type="region of interest" description="Disordered" evidence="12">
    <location>
        <begin position="116"/>
        <end position="172"/>
    </location>
</feature>
<evidence type="ECO:0000256" key="6">
    <source>
        <dbReference type="ARBA" id="ARBA00022691"/>
    </source>
</evidence>
<feature type="compositionally biased region" description="Low complexity" evidence="12">
    <location>
        <begin position="158"/>
        <end position="172"/>
    </location>
</feature>
<keyword evidence="6" id="KW-0949">S-adenosyl-L-methionine</keyword>
<feature type="compositionally biased region" description="Basic and acidic residues" evidence="12">
    <location>
        <begin position="241"/>
        <end position="250"/>
    </location>
</feature>
<dbReference type="GO" id="GO:0005654">
    <property type="term" value="C:nucleoplasm"/>
    <property type="evidence" value="ECO:0007669"/>
    <property type="project" value="TreeGrafter"/>
</dbReference>
<dbReference type="GO" id="GO:0005694">
    <property type="term" value="C:chromosome"/>
    <property type="evidence" value="ECO:0007669"/>
    <property type="project" value="UniProtKB-SubCell"/>
</dbReference>
<dbReference type="EMBL" id="CAQQ02128286">
    <property type="status" value="NOT_ANNOTATED_CDS"/>
    <property type="molecule type" value="Genomic_DNA"/>
</dbReference>
<dbReference type="PROSITE" id="PS51215">
    <property type="entry name" value="AWS"/>
    <property type="match status" value="1"/>
</dbReference>
<keyword evidence="7" id="KW-0479">Metal-binding</keyword>
<dbReference type="Pfam" id="PF17907">
    <property type="entry name" value="AWS"/>
    <property type="match status" value="1"/>
</dbReference>
<dbReference type="SMART" id="SM00570">
    <property type="entry name" value="AWS"/>
    <property type="match status" value="1"/>
</dbReference>
<dbReference type="InterPro" id="IPR006560">
    <property type="entry name" value="AWS_dom"/>
</dbReference>
<evidence type="ECO:0000256" key="5">
    <source>
        <dbReference type="ARBA" id="ARBA00022679"/>
    </source>
</evidence>
<dbReference type="EMBL" id="CAQQ02128283">
    <property type="status" value="NOT_ANNOTATED_CDS"/>
    <property type="molecule type" value="Genomic_DNA"/>
</dbReference>
<dbReference type="Gene3D" id="1.20.920.10">
    <property type="entry name" value="Bromodomain-like"/>
    <property type="match status" value="1"/>
</dbReference>
<dbReference type="InterPro" id="IPR013083">
    <property type="entry name" value="Znf_RING/FYVE/PHD"/>
</dbReference>
<name>T1GD67_MEGSC</name>
<dbReference type="InterPro" id="IPR046341">
    <property type="entry name" value="SET_dom_sf"/>
</dbReference>
<sequence>EEESECDDRENVLLNNKNINSKKRFSKAKVLSSPPPITLTLKKTCDSTFLGESSSSNVHDNNSYLSSSDNELPALVNAAIKCVESDSESNSETTPSKMTQQYTSSLLQDYMEKTQLLAQEPSPPNKDKKLKDVVKRKRGRPRKNTKRTLYPPPRSKKVSSSQHSVLSTSSLSTSIKNKLKEETVTLDPIWRKIDVNLKFRRPSLSGYKSDGGGVGTCSKILAAKSGYVSDYGNVRTHSKHGNREKDKDCSGYKSDASFKSRCSSVRSCSKVKKYRRKRDRTRSMLNNASSAVDQDQILQLAGLSLGQSSEESNEYLNPSTSSKKLEIDRFVKTGEYFGKSKSPSAAEDSNKIEKTSKTEPPNGSVLGNIADLDLSRKIKFRRSSAASYCSSYYSGTSRCHSRRKRRKSGLYRNSTGSYKNDPKLNSDIEAIINSFPKSLKKGRKVINDNDNTDSGNTPSTSGNSSKRRHKKTTSSSPDDHKLPLKKRHYLLTPGEKSDASMLLLKTIESSEAASTSKKRHRLDSTPQSGTESLPGIFQQSLELQIQIPNKLTDSIITKAEVESPLEPMSYPSPPKTERIESLLIRSNAHFMNKRKRKKINRTGFPTAKKKKPKPKKEDSISAGSVRSDSLTPISSRGRKIPSPNQNIQVKPFNEKRANLEKVLETMKGRKFFDKATKSPPVNLTYMVTGRGGRHRKTIVPNDDSVDNMSLAKRFRVTKDRDTNFKEPKRDSLPVTAVEKIKARTREKTKTPEISPQSSIIEKPITRRPGRPPKVSQEIKEHLEQEPLPIQEAIATDNESIFSDISIAGLFSDYYKVSQRKKSTIEEVKPNDNILPPPPYCERYFRRTVQDFKLPYDIWHAHMNSKLPTKVASWNFKKLRTNVYAPDCRPNTANIDHPTCNCKPDVGCGDDCLNKMVYTECYPSTCPNKEKCKNQKIQRHEIAPGVERFMTANKGYGVKTTRKIEKGTYILEYVGEVVNEKVFKERMNTIYLHDKHHYCLHLDGGLVIDGHRMGSDCRFVNHSCQPNCEMQKWSVNGLSRMALFASRIIQPGEELTYDYNFSLFNPAEGQPCRCETPMCRGVIGGKSQRIKPIDMSHKKIDFEKESSSQSPTKTTNKMKDVINSHLQPLTEKEKKILKTKKCFLRRNLEKVQRLKGKQTPSPVPIIIEQNKNDNRPMTPSTLAVQISAIRTPRNMKTRCLTQADPEVERMAKVAVSLKDICSSLEAIKDVKTDKPLISRILVGNKKKGKPITTLDFNTIQRNIEKGYYKEALCFDDDMRRLFAVAKDMASENQDKSDILDNLLKIYDAEWKKHAGDFGDPNGFIFAPEEETNEDIIGCICGLYNDEGLMIQCNKCLIWQHSECTKADINADYMCQKCDPHSKIDLEIELNETSEEGFKYYLALLRGHKGQCDTCQKAQL</sequence>
<keyword evidence="17" id="KW-1185">Reference proteome</keyword>
<dbReference type="PROSITE" id="PS50280">
    <property type="entry name" value="SET"/>
    <property type="match status" value="1"/>
</dbReference>
<keyword evidence="11" id="KW-0539">Nucleus</keyword>
<dbReference type="GO" id="GO:0008270">
    <property type="term" value="F:zinc ion binding"/>
    <property type="evidence" value="ECO:0007669"/>
    <property type="project" value="UniProtKB-KW"/>
</dbReference>
<dbReference type="EMBL" id="CAQQ02128287">
    <property type="status" value="NOT_ANNOTATED_CDS"/>
    <property type="molecule type" value="Genomic_DNA"/>
</dbReference>
<feature type="region of interest" description="Disordered" evidence="12">
    <location>
        <begin position="511"/>
        <end position="533"/>
    </location>
</feature>
<evidence type="ECO:0000256" key="3">
    <source>
        <dbReference type="ARBA" id="ARBA00022454"/>
    </source>
</evidence>
<accession>T1GD67</accession>